<dbReference type="AlphaFoldDB" id="A0A7U9TH32"/>
<protein>
    <recommendedName>
        <fullName evidence="4">Lipoprotein</fullName>
    </recommendedName>
</protein>
<dbReference type="RefSeq" id="WP_176238501.1">
    <property type="nucleotide sequence ID" value="NZ_AP024412.1"/>
</dbReference>
<evidence type="ECO:0008006" key="4">
    <source>
        <dbReference type="Google" id="ProtNLM"/>
    </source>
</evidence>
<accession>A0A7U9TH32</accession>
<reference evidence="2" key="1">
    <citation type="submission" date="2021-01" db="EMBL/GenBank/DDBJ databases">
        <title>Draft genome sequence of Acholeplasmataceae bacterium strain Mahy22.</title>
        <authorList>
            <person name="Watanabe M."/>
            <person name="Kojima H."/>
            <person name="Fukui M."/>
        </authorList>
    </citation>
    <scope>NUCLEOTIDE SEQUENCE</scope>
    <source>
        <strain evidence="2">Mahy22</strain>
    </source>
</reference>
<feature type="chain" id="PRO_5035146898" description="Lipoprotein" evidence="1">
    <location>
        <begin position="22"/>
        <end position="426"/>
    </location>
</feature>
<dbReference type="EMBL" id="AP024412">
    <property type="protein sequence ID" value="BCR35657.1"/>
    <property type="molecule type" value="Genomic_DNA"/>
</dbReference>
<evidence type="ECO:0000313" key="3">
    <source>
        <dbReference type="Proteomes" id="UP000620133"/>
    </source>
</evidence>
<gene>
    <name evidence="2" type="ORF">MPAN_005500</name>
</gene>
<dbReference type="KEGG" id="manr:MPAN_005500"/>
<sequence>MKKIFILCVLVLSVAIITGCAKEEDIFGSYDFENKTQDSLDDIKETISDYKTKMLDIADLQEREAITDQTTFTRDELPEIDENNINDNNARLIFYRTAMDLENIVFFLDSCESFEENSFCTLTGIYQNITIKVKKENDQLYIEEYINNNHLQGTQMIYQVRANIIYLNFIEDNIYIQKVRDINYSSLDDSTQSVSYESYYESGDYISLGVEKKGSNAYYYYVENAKKEVFHTFTNNDNQDIYISIYDPEKSFDSSIVLNGELDVIQSGINYKNPLSNFSYYSNPLINHPITLRWDLLEIQGWTTVEIDNIDQNKVFIDGVEVLQDYDKSFFVGDSYQIRYDFDEIEEPLTQSILDLSQEGLLFNAISLEKLNQDKMFLEDNYMSILENFNFSLDAQNNYTKINEMIPFSSDESIVNEMFETLIENE</sequence>
<feature type="signal peptide" evidence="1">
    <location>
        <begin position="1"/>
        <end position="21"/>
    </location>
</feature>
<evidence type="ECO:0000256" key="1">
    <source>
        <dbReference type="SAM" id="SignalP"/>
    </source>
</evidence>
<organism evidence="2 3">
    <name type="scientific">Mariniplasma anaerobium</name>
    <dbReference type="NCBI Taxonomy" id="2735436"/>
    <lineage>
        <taxon>Bacteria</taxon>
        <taxon>Bacillati</taxon>
        <taxon>Mycoplasmatota</taxon>
        <taxon>Mollicutes</taxon>
        <taxon>Acholeplasmatales</taxon>
        <taxon>Acholeplasmataceae</taxon>
        <taxon>Mariniplasma</taxon>
    </lineage>
</organism>
<keyword evidence="1" id="KW-0732">Signal</keyword>
<name>A0A7U9TH32_9MOLU</name>
<keyword evidence="3" id="KW-1185">Reference proteome</keyword>
<dbReference type="Proteomes" id="UP000620133">
    <property type="component" value="Chromosome"/>
</dbReference>
<evidence type="ECO:0000313" key="2">
    <source>
        <dbReference type="EMBL" id="BCR35657.1"/>
    </source>
</evidence>
<dbReference type="PROSITE" id="PS51257">
    <property type="entry name" value="PROKAR_LIPOPROTEIN"/>
    <property type="match status" value="1"/>
</dbReference>
<proteinExistence type="predicted"/>